<evidence type="ECO:0000256" key="1">
    <source>
        <dbReference type="SAM" id="MobiDB-lite"/>
    </source>
</evidence>
<feature type="transmembrane region" description="Helical" evidence="2">
    <location>
        <begin position="136"/>
        <end position="160"/>
    </location>
</feature>
<reference evidence="3" key="2">
    <citation type="submission" date="2023-06" db="EMBL/GenBank/DDBJ databases">
        <authorList>
            <consortium name="Lawrence Berkeley National Laboratory"/>
            <person name="Haridas S."/>
            <person name="Hensen N."/>
            <person name="Bonometti L."/>
            <person name="Westerberg I."/>
            <person name="Brannstrom I.O."/>
            <person name="Guillou S."/>
            <person name="Cros-Aarteil S."/>
            <person name="Calhoun S."/>
            <person name="Kuo A."/>
            <person name="Mondo S."/>
            <person name="Pangilinan J."/>
            <person name="Riley R."/>
            <person name="LaButti K."/>
            <person name="Andreopoulos B."/>
            <person name="Lipzen A."/>
            <person name="Chen C."/>
            <person name="Yanf M."/>
            <person name="Daum C."/>
            <person name="Ng V."/>
            <person name="Clum A."/>
            <person name="Steindorff A."/>
            <person name="Ohm R."/>
            <person name="Martin F."/>
            <person name="Silar P."/>
            <person name="Natvig D."/>
            <person name="Lalanne C."/>
            <person name="Gautier V."/>
            <person name="Ament-velasquez S.L."/>
            <person name="Kruys A."/>
            <person name="Hutchinson M.I."/>
            <person name="Powell A.J."/>
            <person name="Barry K."/>
            <person name="Miller A.N."/>
            <person name="Grigoriev I.V."/>
            <person name="Debuchy R."/>
            <person name="Gladieux P."/>
            <person name="Thoren M.H."/>
            <person name="Johannesson H."/>
        </authorList>
    </citation>
    <scope>NUCLEOTIDE SEQUENCE</scope>
    <source>
        <strain evidence="3">CBS 232.78</strain>
    </source>
</reference>
<evidence type="ECO:0000313" key="3">
    <source>
        <dbReference type="EMBL" id="KAK3386091.1"/>
    </source>
</evidence>
<dbReference type="Proteomes" id="UP001285441">
    <property type="component" value="Unassembled WGS sequence"/>
</dbReference>
<evidence type="ECO:0000313" key="4">
    <source>
        <dbReference type="Proteomes" id="UP001285441"/>
    </source>
</evidence>
<organism evidence="3 4">
    <name type="scientific">Podospora didyma</name>
    <dbReference type="NCBI Taxonomy" id="330526"/>
    <lineage>
        <taxon>Eukaryota</taxon>
        <taxon>Fungi</taxon>
        <taxon>Dikarya</taxon>
        <taxon>Ascomycota</taxon>
        <taxon>Pezizomycotina</taxon>
        <taxon>Sordariomycetes</taxon>
        <taxon>Sordariomycetidae</taxon>
        <taxon>Sordariales</taxon>
        <taxon>Podosporaceae</taxon>
        <taxon>Podospora</taxon>
    </lineage>
</organism>
<evidence type="ECO:0000256" key="2">
    <source>
        <dbReference type="SAM" id="Phobius"/>
    </source>
</evidence>
<proteinExistence type="predicted"/>
<feature type="region of interest" description="Disordered" evidence="1">
    <location>
        <begin position="76"/>
        <end position="105"/>
    </location>
</feature>
<dbReference type="EMBL" id="JAULSW010000004">
    <property type="protein sequence ID" value="KAK3386091.1"/>
    <property type="molecule type" value="Genomic_DNA"/>
</dbReference>
<keyword evidence="2" id="KW-0472">Membrane</keyword>
<reference evidence="3" key="1">
    <citation type="journal article" date="2023" name="Mol. Phylogenet. Evol.">
        <title>Genome-scale phylogeny and comparative genomics of the fungal order Sordariales.</title>
        <authorList>
            <person name="Hensen N."/>
            <person name="Bonometti L."/>
            <person name="Westerberg I."/>
            <person name="Brannstrom I.O."/>
            <person name="Guillou S."/>
            <person name="Cros-Aarteil S."/>
            <person name="Calhoun S."/>
            <person name="Haridas S."/>
            <person name="Kuo A."/>
            <person name="Mondo S."/>
            <person name="Pangilinan J."/>
            <person name="Riley R."/>
            <person name="LaButti K."/>
            <person name="Andreopoulos B."/>
            <person name="Lipzen A."/>
            <person name="Chen C."/>
            <person name="Yan M."/>
            <person name="Daum C."/>
            <person name="Ng V."/>
            <person name="Clum A."/>
            <person name="Steindorff A."/>
            <person name="Ohm R.A."/>
            <person name="Martin F."/>
            <person name="Silar P."/>
            <person name="Natvig D.O."/>
            <person name="Lalanne C."/>
            <person name="Gautier V."/>
            <person name="Ament-Velasquez S.L."/>
            <person name="Kruys A."/>
            <person name="Hutchinson M.I."/>
            <person name="Powell A.J."/>
            <person name="Barry K."/>
            <person name="Miller A.N."/>
            <person name="Grigoriev I.V."/>
            <person name="Debuchy R."/>
            <person name="Gladieux P."/>
            <person name="Hiltunen Thoren M."/>
            <person name="Johannesson H."/>
        </authorList>
    </citation>
    <scope>NUCLEOTIDE SEQUENCE</scope>
    <source>
        <strain evidence="3">CBS 232.78</strain>
    </source>
</reference>
<comment type="caution">
    <text evidence="3">The sequence shown here is derived from an EMBL/GenBank/DDBJ whole genome shotgun (WGS) entry which is preliminary data.</text>
</comment>
<sequence>MSDQTTIITSSTTILVSYTALFGAVSTQPGPPPVVVGTFRNFLPPLPSIPGGAALPPLFSTGALITIIPPVTTTTPSASVPSTLTKTSPTSSTATPTQLTLSDSTGSFLPTTTGGGFTTDPNKNAIHGDSGTNAGLVAGVAIGCLIVGLLLGLAVAWLFLRRKKERPDPHAGQLVDSTETKAVDSRTIAPPVQDASLSLDRFLLDATPDDEIVAELRALGHLIQEHVENNYHLNPLKANAQTLAQSLFQLGFGKRGSLSAETITALALEPRTRHVALQHVISQVLFSSIDVSARSRLSMLPAPIAAFLQSIPPAEKGSSNAEASALALNRWRVLSAFLLHPNRSQRLALSPSEAAVEPQAAQLAAALDTFLAPFVADNEASRFQQNDHLRAVIVECTKLGYLLLSQPTEWQFDHGDRGGGRVAVVCPGLAKASRKDVPPYTPYRLVVAPSVVQV</sequence>
<keyword evidence="4" id="KW-1185">Reference proteome</keyword>
<keyword evidence="2" id="KW-1133">Transmembrane helix</keyword>
<dbReference type="AlphaFoldDB" id="A0AAE0U098"/>
<accession>A0AAE0U098</accession>
<keyword evidence="2" id="KW-0812">Transmembrane</keyword>
<name>A0AAE0U098_9PEZI</name>
<protein>
    <submittedName>
        <fullName evidence="3">Uncharacterized protein</fullName>
    </submittedName>
</protein>
<gene>
    <name evidence="3" type="ORF">B0H63DRAFT_191941</name>
</gene>